<comment type="function">
    <text evidence="18">Core subunit of the mitochondrial membrane respiratory chain NADH dehydrogenase (Complex I) which catalyzes electron transfer from NADH through the respiratory chain, using ubiquinone as an electron acceptor. Essential for the catalytic activity and assembly of complex I.</text>
</comment>
<feature type="transmembrane region" description="Helical" evidence="18">
    <location>
        <begin position="143"/>
        <end position="162"/>
    </location>
</feature>
<evidence type="ECO:0000256" key="12">
    <source>
        <dbReference type="ARBA" id="ARBA00022989"/>
    </source>
</evidence>
<dbReference type="InterPro" id="IPR003917">
    <property type="entry name" value="NADH_UbQ_OxRdtase_chain2"/>
</dbReference>
<comment type="catalytic activity">
    <reaction evidence="17 18">
        <text>a ubiquinone + NADH + 5 H(+)(in) = a ubiquinol + NAD(+) + 4 H(+)(out)</text>
        <dbReference type="Rhea" id="RHEA:29091"/>
        <dbReference type="Rhea" id="RHEA-COMP:9565"/>
        <dbReference type="Rhea" id="RHEA-COMP:9566"/>
        <dbReference type="ChEBI" id="CHEBI:15378"/>
        <dbReference type="ChEBI" id="CHEBI:16389"/>
        <dbReference type="ChEBI" id="CHEBI:17976"/>
        <dbReference type="ChEBI" id="CHEBI:57540"/>
        <dbReference type="ChEBI" id="CHEBI:57945"/>
        <dbReference type="EC" id="7.1.1.2"/>
    </reaction>
</comment>
<evidence type="ECO:0000259" key="19">
    <source>
        <dbReference type="Pfam" id="PF00361"/>
    </source>
</evidence>
<evidence type="ECO:0000256" key="10">
    <source>
        <dbReference type="ARBA" id="ARBA00022967"/>
    </source>
</evidence>
<dbReference type="AlphaFoldDB" id="A0A6B9DHT5"/>
<sequence length="333" mass="37062">MLLSSQKMLFSCLLVTGTVLALSSNSWLMAWIGLELNLMSFIPILTSGKDKFSCEAALKYFLIQAIGSAVIIFAAPVSINSEMFYSTILFALMLKLGASPFHFWLPAVMEGLNWIQAIILMTVQKIAPMFLMCHVTTNPMISYIMILCAMLSAMVGSMGGLNQTSLRKMLAFSSLNHIGWMLTALTISESSWLVYFLFYCVISTSICLLFNLQQTFYLPQLYMNKNLAPYTNLVNSFSLLSLGGLPPFTGFIPKWILIESLTMAKMFLPALILIVSSLITLYFYLRMAVSYLLLISFKSKLSFNLSSNVSSLSPALISTNLFLLLVPSIFILV</sequence>
<evidence type="ECO:0000256" key="3">
    <source>
        <dbReference type="ARBA" id="ARBA00007012"/>
    </source>
</evidence>
<keyword evidence="13 18" id="KW-0520">NAD</keyword>
<dbReference type="EC" id="7.1.1.2" evidence="4 18"/>
<evidence type="ECO:0000256" key="6">
    <source>
        <dbReference type="ARBA" id="ARBA00022448"/>
    </source>
</evidence>
<geneLocation type="mitochondrion" evidence="20"/>
<name>A0A6B9DHT5_9EUCA</name>
<evidence type="ECO:0000256" key="9">
    <source>
        <dbReference type="ARBA" id="ARBA00022792"/>
    </source>
</evidence>
<evidence type="ECO:0000256" key="13">
    <source>
        <dbReference type="ARBA" id="ARBA00023027"/>
    </source>
</evidence>
<accession>A0A6B9DHT5</accession>
<keyword evidence="16 18" id="KW-0472">Membrane</keyword>
<evidence type="ECO:0000256" key="4">
    <source>
        <dbReference type="ARBA" id="ARBA00012944"/>
    </source>
</evidence>
<evidence type="ECO:0000313" key="20">
    <source>
        <dbReference type="EMBL" id="QGX43520.1"/>
    </source>
</evidence>
<keyword evidence="15 18" id="KW-0496">Mitochondrion</keyword>
<comment type="subcellular location">
    <subcellularLocation>
        <location evidence="2 18">Mitochondrion inner membrane</location>
        <topology evidence="2 18">Multi-pass membrane protein</topology>
    </subcellularLocation>
</comment>
<dbReference type="GO" id="GO:0006120">
    <property type="term" value="P:mitochondrial electron transport, NADH to ubiquinone"/>
    <property type="evidence" value="ECO:0007669"/>
    <property type="project" value="InterPro"/>
</dbReference>
<feature type="domain" description="NADH:quinone oxidoreductase/Mrp antiporter transmembrane" evidence="19">
    <location>
        <begin position="24"/>
        <end position="75"/>
    </location>
</feature>
<dbReference type="PANTHER" id="PTHR46552:SF1">
    <property type="entry name" value="NADH-UBIQUINONE OXIDOREDUCTASE CHAIN 2"/>
    <property type="match status" value="1"/>
</dbReference>
<evidence type="ECO:0000256" key="16">
    <source>
        <dbReference type="ARBA" id="ARBA00023136"/>
    </source>
</evidence>
<keyword evidence="11 18" id="KW-0249">Electron transport</keyword>
<feature type="transmembrane region" description="Helical" evidence="18">
    <location>
        <begin position="60"/>
        <end position="79"/>
    </location>
</feature>
<comment type="similarity">
    <text evidence="3 18">Belongs to the complex I subunit 2 family.</text>
</comment>
<proteinExistence type="inferred from homology"/>
<dbReference type="GO" id="GO:0005743">
    <property type="term" value="C:mitochondrial inner membrane"/>
    <property type="evidence" value="ECO:0007669"/>
    <property type="project" value="UniProtKB-SubCell"/>
</dbReference>
<keyword evidence="12 18" id="KW-1133">Transmembrane helix</keyword>
<evidence type="ECO:0000256" key="15">
    <source>
        <dbReference type="ARBA" id="ARBA00023128"/>
    </source>
</evidence>
<feature type="transmembrane region" description="Helical" evidence="18">
    <location>
        <begin position="85"/>
        <end position="105"/>
    </location>
</feature>
<dbReference type="InterPro" id="IPR050175">
    <property type="entry name" value="Complex_I_Subunit_2"/>
</dbReference>
<evidence type="ECO:0000256" key="1">
    <source>
        <dbReference type="ARBA" id="ARBA00003257"/>
    </source>
</evidence>
<keyword evidence="9 18" id="KW-0999">Mitochondrion inner membrane</keyword>
<feature type="transmembrane region" description="Helical" evidence="18">
    <location>
        <begin position="315"/>
        <end position="332"/>
    </location>
</feature>
<evidence type="ECO:0000256" key="7">
    <source>
        <dbReference type="ARBA" id="ARBA00022660"/>
    </source>
</evidence>
<feature type="transmembrane region" description="Helical" evidence="18">
    <location>
        <begin position="117"/>
        <end position="137"/>
    </location>
</feature>
<evidence type="ECO:0000256" key="5">
    <source>
        <dbReference type="ARBA" id="ARBA00021008"/>
    </source>
</evidence>
<keyword evidence="10 18" id="KW-1278">Translocase</keyword>
<evidence type="ECO:0000256" key="8">
    <source>
        <dbReference type="ARBA" id="ARBA00022692"/>
    </source>
</evidence>
<organism evidence="20">
    <name type="scientific">Panulirus polyphagus</name>
    <dbReference type="NCBI Taxonomy" id="150434"/>
    <lineage>
        <taxon>Eukaryota</taxon>
        <taxon>Metazoa</taxon>
        <taxon>Ecdysozoa</taxon>
        <taxon>Arthropoda</taxon>
        <taxon>Crustacea</taxon>
        <taxon>Multicrustacea</taxon>
        <taxon>Malacostraca</taxon>
        <taxon>Eumalacostraca</taxon>
        <taxon>Eucarida</taxon>
        <taxon>Decapoda</taxon>
        <taxon>Pleocyemata</taxon>
        <taxon>Achelata</taxon>
        <taxon>Palinuroidea</taxon>
        <taxon>Palinuridae</taxon>
        <taxon>Panulirus</taxon>
    </lineage>
</organism>
<keyword evidence="8 18" id="KW-0812">Transmembrane</keyword>
<keyword evidence="6" id="KW-0813">Transport</keyword>
<dbReference type="PANTHER" id="PTHR46552">
    <property type="entry name" value="NADH-UBIQUINONE OXIDOREDUCTASE CHAIN 2"/>
    <property type="match status" value="1"/>
</dbReference>
<feature type="transmembrane region" description="Helical" evidence="18">
    <location>
        <begin position="233"/>
        <end position="258"/>
    </location>
</feature>
<evidence type="ECO:0000256" key="14">
    <source>
        <dbReference type="ARBA" id="ARBA00023075"/>
    </source>
</evidence>
<evidence type="ECO:0000256" key="11">
    <source>
        <dbReference type="ARBA" id="ARBA00022982"/>
    </source>
</evidence>
<reference evidence="20" key="1">
    <citation type="journal article" date="2019" name="IOP Conf Ser Earth Environ Sci">
        <title>Next-generation sequencing yields the complete mitochondrial genome of mud spiny lobster, Panulirus polyphagus (Crustacea: Decapoda) from Madura water.</title>
        <authorList>
            <person name="Andriyono S."/>
            <person name="Alam M.J."/>
            <person name="Pramono H."/>
            <person name="Abdillah A.A."/>
            <person name="Kim H.W."/>
        </authorList>
    </citation>
    <scope>NUCLEOTIDE SEQUENCE</scope>
</reference>
<evidence type="ECO:0000256" key="2">
    <source>
        <dbReference type="ARBA" id="ARBA00004448"/>
    </source>
</evidence>
<dbReference type="EMBL" id="MK503959">
    <property type="protein sequence ID" value="QGX43520.1"/>
    <property type="molecule type" value="Genomic_DNA"/>
</dbReference>
<feature type="transmembrane region" description="Helical" evidence="18">
    <location>
        <begin position="270"/>
        <end position="294"/>
    </location>
</feature>
<comment type="function">
    <text evidence="1">Core subunit of the mitochondrial membrane respiratory chain NADH dehydrogenase (Complex I) that is believed to belong to the minimal assembly required for catalysis. Complex I functions in the transfer of electrons from NADH to the respiratory chain. The immediate electron acceptor for the enzyme is believed to be ubiquinone.</text>
</comment>
<evidence type="ECO:0000256" key="17">
    <source>
        <dbReference type="ARBA" id="ARBA00049551"/>
    </source>
</evidence>
<keyword evidence="14 18" id="KW-0830">Ubiquinone</keyword>
<feature type="transmembrane region" description="Helical" evidence="18">
    <location>
        <begin position="193"/>
        <end position="212"/>
    </location>
</feature>
<gene>
    <name evidence="20" type="primary">ND2</name>
</gene>
<evidence type="ECO:0000256" key="18">
    <source>
        <dbReference type="RuleBase" id="RU003403"/>
    </source>
</evidence>
<dbReference type="InterPro" id="IPR001750">
    <property type="entry name" value="ND/Mrp_TM"/>
</dbReference>
<keyword evidence="7 18" id="KW-0679">Respiratory chain</keyword>
<dbReference type="GO" id="GO:0008137">
    <property type="term" value="F:NADH dehydrogenase (ubiquinone) activity"/>
    <property type="evidence" value="ECO:0007669"/>
    <property type="project" value="UniProtKB-EC"/>
</dbReference>
<feature type="domain" description="NADH:quinone oxidoreductase/Mrp antiporter transmembrane" evidence="19">
    <location>
        <begin position="78"/>
        <end position="280"/>
    </location>
</feature>
<dbReference type="PRINTS" id="PR01436">
    <property type="entry name" value="NADHDHGNASE2"/>
</dbReference>
<dbReference type="Pfam" id="PF00361">
    <property type="entry name" value="Proton_antipo_M"/>
    <property type="match status" value="2"/>
</dbReference>
<protein>
    <recommendedName>
        <fullName evidence="5 18">NADH-ubiquinone oxidoreductase chain 2</fullName>
        <ecNumber evidence="4 18">7.1.1.2</ecNumber>
    </recommendedName>
</protein>